<reference evidence="2" key="2">
    <citation type="submission" date="2018-12" db="UniProtKB">
        <authorList>
            <consortium name="WormBaseParasite"/>
        </authorList>
    </citation>
    <scope>IDENTIFICATION</scope>
    <source>
        <strain evidence="2">Puerto Rican</strain>
    </source>
</reference>
<protein>
    <submittedName>
        <fullName evidence="2">NADH dehydrogenase subunit 4L</fullName>
    </submittedName>
</protein>
<name>A0A3Q0KVI2_SCHMA</name>
<dbReference type="InterPro" id="IPR009356">
    <property type="entry name" value="NAD_DH_su4L"/>
</dbReference>
<evidence type="ECO:0000313" key="1">
    <source>
        <dbReference type="Proteomes" id="UP000008854"/>
    </source>
</evidence>
<keyword evidence="1" id="KW-1185">Reference proteome</keyword>
<dbReference type="AlphaFoldDB" id="A0A3Q0KVI2"/>
<organism evidence="1 2">
    <name type="scientific">Schistosoma mansoni</name>
    <name type="common">Blood fluke</name>
    <dbReference type="NCBI Taxonomy" id="6183"/>
    <lineage>
        <taxon>Eukaryota</taxon>
        <taxon>Metazoa</taxon>
        <taxon>Spiralia</taxon>
        <taxon>Lophotrochozoa</taxon>
        <taxon>Platyhelminthes</taxon>
        <taxon>Trematoda</taxon>
        <taxon>Digenea</taxon>
        <taxon>Strigeidida</taxon>
        <taxon>Schistosomatoidea</taxon>
        <taxon>Schistosomatidae</taxon>
        <taxon>Schistosoma</taxon>
    </lineage>
</organism>
<evidence type="ECO:0000313" key="2">
    <source>
        <dbReference type="WBParaSite" id="Smp_900080.1"/>
    </source>
</evidence>
<dbReference type="InParanoid" id="A0A3Q0KVI2"/>
<sequence length="86" mass="9698">MMGIVLLGGGLFMLSLLLCQFRLFKYMIMVESFKVIVLLVSLLDSINGCRMMFVTMMSLFVMEMSLMLMIVGVEMKEGCLRVSIGL</sequence>
<accession>A0A3Q0KVI2</accession>
<dbReference type="Pfam" id="PF06235">
    <property type="entry name" value="NAD4L"/>
    <property type="match status" value="1"/>
</dbReference>
<dbReference type="WBParaSite" id="Smp_900080.1">
    <property type="protein sequence ID" value="Smp_900080.1"/>
    <property type="gene ID" value="Smp_900080"/>
</dbReference>
<reference evidence="1" key="1">
    <citation type="journal article" date="2012" name="PLoS Negl. Trop. Dis.">
        <title>A systematically improved high quality genome and transcriptome of the human blood fluke Schistosoma mansoni.</title>
        <authorList>
            <person name="Protasio A.V."/>
            <person name="Tsai I.J."/>
            <person name="Babbage A."/>
            <person name="Nichol S."/>
            <person name="Hunt M."/>
            <person name="Aslett M.A."/>
            <person name="De Silva N."/>
            <person name="Velarde G.S."/>
            <person name="Anderson T.J."/>
            <person name="Clark R.C."/>
            <person name="Davidson C."/>
            <person name="Dillon G.P."/>
            <person name="Holroyd N.E."/>
            <person name="LoVerde P.T."/>
            <person name="Lloyd C."/>
            <person name="McQuillan J."/>
            <person name="Oliveira G."/>
            <person name="Otto T.D."/>
            <person name="Parker-Manuel S.J."/>
            <person name="Quail M.A."/>
            <person name="Wilson R.A."/>
            <person name="Zerlotini A."/>
            <person name="Dunne D.W."/>
            <person name="Berriman M."/>
        </authorList>
    </citation>
    <scope>NUCLEOTIDE SEQUENCE [LARGE SCALE GENOMIC DNA]</scope>
    <source>
        <strain evidence="1">Puerto Rican</strain>
    </source>
</reference>
<proteinExistence type="predicted"/>
<dbReference type="Proteomes" id="UP000008854">
    <property type="component" value="Unassembled WGS sequence"/>
</dbReference>